<gene>
    <name evidence="1" type="ORF">B0G62_10842</name>
</gene>
<evidence type="ECO:0000313" key="2">
    <source>
        <dbReference type="Proteomes" id="UP000237381"/>
    </source>
</evidence>
<protein>
    <submittedName>
        <fullName evidence="1">Uncharacterized protein</fullName>
    </submittedName>
</protein>
<dbReference type="Proteomes" id="UP000237381">
    <property type="component" value="Unassembled WGS sequence"/>
</dbReference>
<accession>A0A2S4M7B0</accession>
<comment type="caution">
    <text evidence="1">The sequence shown here is derived from an EMBL/GenBank/DDBJ whole genome shotgun (WGS) entry which is preliminary data.</text>
</comment>
<proteinExistence type="predicted"/>
<dbReference type="RefSeq" id="WP_103705249.1">
    <property type="nucleotide sequence ID" value="NZ_PQGA01000008.1"/>
</dbReference>
<evidence type="ECO:0000313" key="1">
    <source>
        <dbReference type="EMBL" id="POR50551.1"/>
    </source>
</evidence>
<dbReference type="AlphaFoldDB" id="A0A2S4M7B0"/>
<name>A0A2S4M7B0_9BURK</name>
<sequence length="229" mass="24824">MSAPAVERNYVSDAEVLAHALCAQIDHAASMPKAQTWVVHLPNVDPDATLLLRFSPPEAAGRIVVESVLALNGAPVRVSDYLSVDTLRACRYRRSISLSLSKKASRLAEEIKGRLMPGYVDVLERIRAQRGHQGSAYPSRGAYAQGGVGGYDIAQPAHGFTMPTLLASIGLHSPEWEGHRWVVLPRLVTGGPQIEVKVNSEQPGTVHLSISELPLERAKAVLQLICDVR</sequence>
<reference evidence="1 2" key="1">
    <citation type="submission" date="2018-01" db="EMBL/GenBank/DDBJ databases">
        <title>Genomic Encyclopedia of Type Strains, Phase III (KMG-III): the genomes of soil and plant-associated and newly described type strains.</title>
        <authorList>
            <person name="Whitman W."/>
        </authorList>
    </citation>
    <scope>NUCLEOTIDE SEQUENCE [LARGE SCALE GENOMIC DNA]</scope>
    <source>
        <strain evidence="1 2">JCM 18070</strain>
    </source>
</reference>
<dbReference type="OrthoDB" id="9911269at2"/>
<organism evidence="1 2">
    <name type="scientific">Paraburkholderia eburnea</name>
    <dbReference type="NCBI Taxonomy" id="1189126"/>
    <lineage>
        <taxon>Bacteria</taxon>
        <taxon>Pseudomonadati</taxon>
        <taxon>Pseudomonadota</taxon>
        <taxon>Betaproteobacteria</taxon>
        <taxon>Burkholderiales</taxon>
        <taxon>Burkholderiaceae</taxon>
        <taxon>Paraburkholderia</taxon>
    </lineage>
</organism>
<keyword evidence="2" id="KW-1185">Reference proteome</keyword>
<dbReference type="EMBL" id="PQGA01000008">
    <property type="protein sequence ID" value="POR50551.1"/>
    <property type="molecule type" value="Genomic_DNA"/>
</dbReference>